<name>A0ABT6Y441_9BACT</name>
<sequence length="1437" mass="156851">MYRLLLLISLWCCSIITSVGQNISVISIVEPASSRYLCPNKNLVVAYLTSGAFNADNKFSIQLEYDSYLNSTKEVLTLETKDSLGFLVGKIPASITKYMKEYETPYYTVSVVSSSPVVSATLGGSSGYLPVGELPDQTIKQVGKVYMPQNGSATVTLRGRGSAPYTLTTSDGRKFVASGNYGPGGINETQMVLSSQKSETITFSTIENGCGIGKISGKIEAVVTENSLQFASLDNRFFCKGANMQLPINKIGNWNADNKYVIELTSELSGTVYTVEATEKDGLVTGKVPTLLNTGNYTVRVYTTSPEAATATYTISIFDATQLTLRSVGESSITFGTSVVLNVGVTGASPILFELSDGTKGRLINSYGNSFEITVNPQTSQTYKFKSVSGVCGTGVGLGEFAVTVKEGIVVKSTERKKYCLGDTLRATFVSSKTLIKGTPIKGVIKLSGYPDTNVELSGVVKQDGVAEFMLPKSLDFVAQAFSMALTANNTSIQDLLFTKDVATLNKIPAVTSFAADYAIPILDKSGTFTYRATFSGGDMVTYRNSLNQTFTLNSLNSSAVDNFYQETTSIQILSVSNLCGVNNTPSNVFTVIVKNPDKIRLLTPFQYGAEICADSKINLEIQTTGTFNADCKFYLDLVNESGYVLKEGVAEFINNKTVWNVASSNGFYPQKAYLQVRATSPYTIAQKIAVATIKKPEYSRQTTFNFNYTKGGYNETPSIICDNANNYTAKLSNGNTFTSNGFGTVYFEVDTKKSTAFAVTSLSNQCGTTDLNVKFNISYIYKYVGFYEGNYDNSFKQTLCKGQKLNVKYYESYASSDYPVTTPNYRLEISRESSFSNPTVIKNNIAETELSVSMPEGLEAGNYYMRLVDEQTPAISSPVKLIVYQLPPTPVSTIDGQTAYSIKLNQSIVLKKDPTTEEYVYNEQGYSFLMNATGDRSGFTPRVSGVYKISSSINQCGKIDNPLSIKVTVSPIIEWRSNLVINNESVCTGTKILFYVNSTDPTASNKYTLRLSNQTGVKTDIFETTKTGWQWAEIPKTIPYSYYRLEMIVQEGDVSNLDSQRSFYVNSPPMMNMLGNITINYGQTGNLTLVPQITPINPYQTFSYTLSNGAVGTFTNYNYSSFSVIVSPRTYQNITFTKISNMCGLGEVKGSAQVTVNPESSKQIEHFVPFRTKMCAGSKVEIMYSTTGSFASNAKFEVQISDKNGLNYKTINSAPIPNATNYLLATLPVDLPEGNEYRFKVISNEANSTGASTMSPLSVASVIMAEFDTTKYFYSSSDKPVNLKVNAKGKFPIGVYIGPDGLTSKYYVISSSPFEIPFLASTAKQFQIFRVLNNECGEGTVGAKSIATLELVTGLEDIQSLGVVIGPNPASDYVTINCDEPNIKCELTDMLGNQVSEQLLQSGTNVISLQKFNSGVYHVKISKANKIAVFKLIKTN</sequence>
<protein>
    <submittedName>
        <fullName evidence="2">T9SS type A sorting domain-containing protein</fullName>
    </submittedName>
</protein>
<dbReference type="Proteomes" id="UP001236507">
    <property type="component" value="Unassembled WGS sequence"/>
</dbReference>
<gene>
    <name evidence="2" type="ORF">QM524_01455</name>
</gene>
<dbReference type="InterPro" id="IPR026444">
    <property type="entry name" value="Secre_tail"/>
</dbReference>
<evidence type="ECO:0000313" key="3">
    <source>
        <dbReference type="Proteomes" id="UP001236507"/>
    </source>
</evidence>
<evidence type="ECO:0000259" key="1">
    <source>
        <dbReference type="Pfam" id="PF18962"/>
    </source>
</evidence>
<dbReference type="NCBIfam" id="TIGR04183">
    <property type="entry name" value="Por_Secre_tail"/>
    <property type="match status" value="1"/>
</dbReference>
<dbReference type="EMBL" id="JASHIF010000002">
    <property type="protein sequence ID" value="MDI9857863.1"/>
    <property type="molecule type" value="Genomic_DNA"/>
</dbReference>
<proteinExistence type="predicted"/>
<reference evidence="2 3" key="1">
    <citation type="submission" date="2023-05" db="EMBL/GenBank/DDBJ databases">
        <title>Novel species of genus Flectobacillus isolated from stream in China.</title>
        <authorList>
            <person name="Lu H."/>
        </authorList>
    </citation>
    <scope>NUCLEOTIDE SEQUENCE [LARGE SCALE GENOMIC DNA]</scope>
    <source>
        <strain evidence="2 3">KCTC 42575</strain>
    </source>
</reference>
<accession>A0ABT6Y441</accession>
<keyword evidence="3" id="KW-1185">Reference proteome</keyword>
<dbReference type="Pfam" id="PF18962">
    <property type="entry name" value="Por_Secre_tail"/>
    <property type="match status" value="1"/>
</dbReference>
<comment type="caution">
    <text evidence="2">The sequence shown here is derived from an EMBL/GenBank/DDBJ whole genome shotgun (WGS) entry which is preliminary data.</text>
</comment>
<dbReference type="RefSeq" id="WP_283343150.1">
    <property type="nucleotide sequence ID" value="NZ_JASHIF010000002.1"/>
</dbReference>
<feature type="domain" description="Secretion system C-terminal sorting" evidence="1">
    <location>
        <begin position="1368"/>
        <end position="1433"/>
    </location>
</feature>
<organism evidence="2 3">
    <name type="scientific">Flectobacillus roseus</name>
    <dbReference type="NCBI Taxonomy" id="502259"/>
    <lineage>
        <taxon>Bacteria</taxon>
        <taxon>Pseudomonadati</taxon>
        <taxon>Bacteroidota</taxon>
        <taxon>Cytophagia</taxon>
        <taxon>Cytophagales</taxon>
        <taxon>Flectobacillaceae</taxon>
        <taxon>Flectobacillus</taxon>
    </lineage>
</organism>
<evidence type="ECO:0000313" key="2">
    <source>
        <dbReference type="EMBL" id="MDI9857863.1"/>
    </source>
</evidence>